<evidence type="ECO:0008006" key="22">
    <source>
        <dbReference type="Google" id="ProtNLM"/>
    </source>
</evidence>
<evidence type="ECO:0000256" key="9">
    <source>
        <dbReference type="ARBA" id="ARBA00022737"/>
    </source>
</evidence>
<proteinExistence type="inferred from homology"/>
<dbReference type="Proteomes" id="UP000583929">
    <property type="component" value="Unassembled WGS sequence"/>
</dbReference>
<dbReference type="FunFam" id="3.80.10.10:FF:000400">
    <property type="entry name" value="Nuclear pore complex protein NUP107"/>
    <property type="match status" value="1"/>
</dbReference>
<keyword evidence="5" id="KW-0134">Cell wall</keyword>
<dbReference type="PANTHER" id="PTHR48052">
    <property type="entry name" value="UNNAMED PRODUCT"/>
    <property type="match status" value="1"/>
</dbReference>
<feature type="domain" description="Leucine-rich repeat-containing N-terminal plant-type" evidence="16">
    <location>
        <begin position="85"/>
        <end position="120"/>
    </location>
</feature>
<dbReference type="Proteomes" id="UP000525078">
    <property type="component" value="Unassembled WGS sequence"/>
</dbReference>
<keyword evidence="4" id="KW-1003">Cell membrane</keyword>
<evidence type="ECO:0000256" key="11">
    <source>
        <dbReference type="ARBA" id="ARBA00023136"/>
    </source>
</evidence>
<evidence type="ECO:0000256" key="8">
    <source>
        <dbReference type="ARBA" id="ARBA00022729"/>
    </source>
</evidence>
<evidence type="ECO:0000256" key="12">
    <source>
        <dbReference type="ARBA" id="ARBA00023170"/>
    </source>
</evidence>
<dbReference type="PRINTS" id="PR00019">
    <property type="entry name" value="LEURICHRPT"/>
</dbReference>
<sequence>MSRLENGISMGRLVRLTDPNKKFQSFCDIIATKSSLSLCQLKSHTIHFLAPKMGFSNFCLAFLILVLSFKVRILTSQNLSCNMNDLEALSGFQSCLGSAIEGWDKSTSSDCCNWTGVTCSDDHLPIGRRIVGLELDNKRLTGKVCESLSGLDQLKILNLSHNYLSGSLEDEDFRFYNLEILDLSNNEFTGTIAASIFEVSTLKILDLSQNHFYGEIPNIFGNSTSLQVLSLQGNDLSGNLPESVFQLHNLTELQLGDNSFSGKLSDGIGNLSNLVKLDISFNLFSGSLPDIFNSLGKLEHLYAASNNFTGHLPPSLINSKSLMILNINNNSLDGLINLNCTAMVNLISIDLGSNFFQGPLPEQLFTCWKLISINLSRNKFNSVIPSSYKNFQSLSYFSISNASIYNISTALEVLQHCKNLSMVFLTMNFAEEEIPYQVNFQFKSLEVFVMANSQLRGKIPDWLSGCTKLQLLDLSWNNLWGTIPPWIGKLDFLFYLDLSNNSLSEEIPETLTELKEFKKEFNFSVVPILTFPVYTYREGSKGFKYKKMSNLRPSLVLSDNNLSGPIWPTFGNLKMLHVMDLKRNSLSGIIPKSFSGLKNLEKLDLSENKLSGSIPDSLLELHFLSNFNVSYNMLSGKIPSGGQFDTFPFSSFIGNKGLWGFNFFSSGVPKQHHSTSQVYPNINGQIIDFGLVFHLGTVTGFVISVTICFISGWVFQNAGKKKGKINEEWFN</sequence>
<keyword evidence="9" id="KW-0677">Repeat</keyword>
<comment type="subcellular location">
    <subcellularLocation>
        <location evidence="2">Cell membrane</location>
        <topology evidence="2">Single-pass type I membrane protein</topology>
    </subcellularLocation>
    <subcellularLocation>
        <location evidence="1">Secreted</location>
        <location evidence="1">Cell wall</location>
    </subcellularLocation>
</comment>
<dbReference type="Pfam" id="PF08263">
    <property type="entry name" value="LRRNT_2"/>
    <property type="match status" value="1"/>
</dbReference>
<evidence type="ECO:0000259" key="16">
    <source>
        <dbReference type="Pfam" id="PF08263"/>
    </source>
</evidence>
<evidence type="ECO:0000256" key="13">
    <source>
        <dbReference type="ARBA" id="ARBA00023180"/>
    </source>
</evidence>
<evidence type="ECO:0000313" key="20">
    <source>
        <dbReference type="Proteomes" id="UP000525078"/>
    </source>
</evidence>
<comment type="similarity">
    <text evidence="3">Belongs to the RLP family.</text>
</comment>
<keyword evidence="10 15" id="KW-1133">Transmembrane helix</keyword>
<dbReference type="SUPFAM" id="SSF52047">
    <property type="entry name" value="RNI-like"/>
    <property type="match status" value="1"/>
</dbReference>
<evidence type="ECO:0000256" key="7">
    <source>
        <dbReference type="ARBA" id="ARBA00022692"/>
    </source>
</evidence>
<keyword evidence="8" id="KW-0732">Signal</keyword>
<evidence type="ECO:0000256" key="6">
    <source>
        <dbReference type="ARBA" id="ARBA00022614"/>
    </source>
</evidence>
<evidence type="ECO:0000259" key="17">
    <source>
        <dbReference type="Pfam" id="PF23598"/>
    </source>
</evidence>
<feature type="domain" description="Disease resistance R13L4/SHOC-2-like LRR" evidence="17">
    <location>
        <begin position="174"/>
        <end position="301"/>
    </location>
</feature>
<name>A0A7J6G5G0_CANSA</name>
<dbReference type="Pfam" id="PF00560">
    <property type="entry name" value="LRR_1"/>
    <property type="match status" value="3"/>
</dbReference>
<organism evidence="19 20">
    <name type="scientific">Cannabis sativa</name>
    <name type="common">Hemp</name>
    <name type="synonym">Marijuana</name>
    <dbReference type="NCBI Taxonomy" id="3483"/>
    <lineage>
        <taxon>Eukaryota</taxon>
        <taxon>Viridiplantae</taxon>
        <taxon>Streptophyta</taxon>
        <taxon>Embryophyta</taxon>
        <taxon>Tracheophyta</taxon>
        <taxon>Spermatophyta</taxon>
        <taxon>Magnoliopsida</taxon>
        <taxon>eudicotyledons</taxon>
        <taxon>Gunneridae</taxon>
        <taxon>Pentapetalae</taxon>
        <taxon>rosids</taxon>
        <taxon>fabids</taxon>
        <taxon>Rosales</taxon>
        <taxon>Cannabaceae</taxon>
        <taxon>Cannabis</taxon>
    </lineage>
</organism>
<dbReference type="FunFam" id="3.80.10.10:FF:000213">
    <property type="entry name" value="Tyrosine-sulfated glycopeptide receptor 1"/>
    <property type="match status" value="1"/>
</dbReference>
<evidence type="ECO:0000256" key="4">
    <source>
        <dbReference type="ARBA" id="ARBA00022475"/>
    </source>
</evidence>
<protein>
    <recommendedName>
        <fullName evidence="22">Phytosulfokine receptor</fullName>
    </recommendedName>
</protein>
<dbReference type="FunFam" id="3.80.10.10:FF:000041">
    <property type="entry name" value="LRR receptor-like serine/threonine-protein kinase ERECTA"/>
    <property type="match status" value="1"/>
</dbReference>
<dbReference type="Pfam" id="PF13855">
    <property type="entry name" value="LRR_8"/>
    <property type="match status" value="1"/>
</dbReference>
<keyword evidence="21" id="KW-1185">Reference proteome</keyword>
<evidence type="ECO:0000256" key="15">
    <source>
        <dbReference type="SAM" id="Phobius"/>
    </source>
</evidence>
<gene>
    <name evidence="19" type="ORF">F8388_010670</name>
    <name evidence="18" type="ORF">G4B88_021772</name>
</gene>
<dbReference type="InterPro" id="IPR003591">
    <property type="entry name" value="Leu-rich_rpt_typical-subtyp"/>
</dbReference>
<dbReference type="InterPro" id="IPR001611">
    <property type="entry name" value="Leu-rich_rpt"/>
</dbReference>
<dbReference type="SUPFAM" id="SSF52058">
    <property type="entry name" value="L domain-like"/>
    <property type="match status" value="1"/>
</dbReference>
<dbReference type="PANTHER" id="PTHR48052:SF70">
    <property type="entry name" value="PHYTOSULFOKINE RECEPTOR 1-LIKE"/>
    <property type="match status" value="1"/>
</dbReference>
<dbReference type="Gene3D" id="3.80.10.10">
    <property type="entry name" value="Ribonuclease Inhibitor"/>
    <property type="match status" value="5"/>
</dbReference>
<comment type="similarity">
    <text evidence="14">Belongs to the polygalacturonase-inhibiting protein family.</text>
</comment>
<comment type="caution">
    <text evidence="19">The sequence shown here is derived from an EMBL/GenBank/DDBJ whole genome shotgun (WGS) entry which is preliminary data.</text>
</comment>
<keyword evidence="5" id="KW-0964">Secreted</keyword>
<evidence type="ECO:0000313" key="19">
    <source>
        <dbReference type="EMBL" id="KAF4378231.1"/>
    </source>
</evidence>
<keyword evidence="7 15" id="KW-0812">Transmembrane</keyword>
<evidence type="ECO:0000256" key="5">
    <source>
        <dbReference type="ARBA" id="ARBA00022512"/>
    </source>
</evidence>
<evidence type="ECO:0000313" key="18">
    <source>
        <dbReference type="EMBL" id="KAF4346226.1"/>
    </source>
</evidence>
<dbReference type="EMBL" id="JAATIP010000075">
    <property type="protein sequence ID" value="KAF4378231.1"/>
    <property type="molecule type" value="Genomic_DNA"/>
</dbReference>
<evidence type="ECO:0000256" key="3">
    <source>
        <dbReference type="ARBA" id="ARBA00009592"/>
    </source>
</evidence>
<dbReference type="AlphaFoldDB" id="A0A7J6G5G0"/>
<dbReference type="InterPro" id="IPR032675">
    <property type="entry name" value="LRR_dom_sf"/>
</dbReference>
<keyword evidence="12" id="KW-0675">Receptor</keyword>
<dbReference type="Pfam" id="PF23598">
    <property type="entry name" value="LRR_14"/>
    <property type="match status" value="1"/>
</dbReference>
<accession>A0A7J6G5G0</accession>
<feature type="transmembrane region" description="Helical" evidence="15">
    <location>
        <begin position="691"/>
        <end position="715"/>
    </location>
</feature>
<evidence type="ECO:0000256" key="14">
    <source>
        <dbReference type="ARBA" id="ARBA00038043"/>
    </source>
</evidence>
<dbReference type="EMBL" id="JAATIQ010001099">
    <property type="protein sequence ID" value="KAF4346226.1"/>
    <property type="molecule type" value="Genomic_DNA"/>
</dbReference>
<evidence type="ECO:0000256" key="10">
    <source>
        <dbReference type="ARBA" id="ARBA00022989"/>
    </source>
</evidence>
<dbReference type="PROSITE" id="PS51450">
    <property type="entry name" value="LRR"/>
    <property type="match status" value="1"/>
</dbReference>
<evidence type="ECO:0000256" key="2">
    <source>
        <dbReference type="ARBA" id="ARBA00004251"/>
    </source>
</evidence>
<reference evidence="20 21" key="1">
    <citation type="journal article" date="2020" name="bioRxiv">
        <title>Sequence and annotation of 42 cannabis genomes reveals extensive copy number variation in cannabinoid synthesis and pathogen resistance genes.</title>
        <authorList>
            <person name="Mckernan K.J."/>
            <person name="Helbert Y."/>
            <person name="Kane L.T."/>
            <person name="Ebling H."/>
            <person name="Zhang L."/>
            <person name="Liu B."/>
            <person name="Eaton Z."/>
            <person name="Mclaughlin S."/>
            <person name="Kingan S."/>
            <person name="Baybayan P."/>
            <person name="Concepcion G."/>
            <person name="Jordan M."/>
            <person name="Riva A."/>
            <person name="Barbazuk W."/>
            <person name="Harkins T."/>
        </authorList>
    </citation>
    <scope>NUCLEOTIDE SEQUENCE [LARGE SCALE GENOMIC DNA]</scope>
    <source>
        <strain evidence="20 21">cv. Jamaican Lion 4</strain>
        <strain evidence="18">Father</strain>
        <strain evidence="19">Mother</strain>
        <tissue evidence="19">Leaf</tissue>
    </source>
</reference>
<dbReference type="InterPro" id="IPR013210">
    <property type="entry name" value="LRR_N_plant-typ"/>
</dbReference>
<keyword evidence="6" id="KW-0433">Leucine-rich repeat</keyword>
<dbReference type="GO" id="GO:0005886">
    <property type="term" value="C:plasma membrane"/>
    <property type="evidence" value="ECO:0007669"/>
    <property type="project" value="UniProtKB-SubCell"/>
</dbReference>
<dbReference type="SMART" id="SM00369">
    <property type="entry name" value="LRR_TYP"/>
    <property type="match status" value="9"/>
</dbReference>
<keyword evidence="13" id="KW-0325">Glycoprotein</keyword>
<dbReference type="InterPro" id="IPR055414">
    <property type="entry name" value="LRR_R13L4/SHOC2-like"/>
</dbReference>
<keyword evidence="11 15" id="KW-0472">Membrane</keyword>
<evidence type="ECO:0000256" key="1">
    <source>
        <dbReference type="ARBA" id="ARBA00004191"/>
    </source>
</evidence>
<evidence type="ECO:0000313" key="21">
    <source>
        <dbReference type="Proteomes" id="UP000583929"/>
    </source>
</evidence>